<feature type="domain" description="AsmA" evidence="3">
    <location>
        <begin position="20"/>
        <end position="238"/>
    </location>
</feature>
<evidence type="ECO:0000313" key="4">
    <source>
        <dbReference type="EMBL" id="BAE52211.1"/>
    </source>
</evidence>
<dbReference type="STRING" id="342108.amb3407"/>
<dbReference type="GO" id="GO:0090313">
    <property type="term" value="P:regulation of protein targeting to membrane"/>
    <property type="evidence" value="ECO:0007669"/>
    <property type="project" value="TreeGrafter"/>
</dbReference>
<dbReference type="HOGENOM" id="CLU_012870_1_0_5"/>
<dbReference type="Proteomes" id="UP000007058">
    <property type="component" value="Chromosome"/>
</dbReference>
<name>Q2W1R4_PARM1</name>
<dbReference type="AlphaFoldDB" id="Q2W1R4"/>
<dbReference type="KEGG" id="mag:amb3407"/>
<evidence type="ECO:0000256" key="1">
    <source>
        <dbReference type="SAM" id="MobiDB-lite"/>
    </source>
</evidence>
<accession>Q2W1R4</accession>
<evidence type="ECO:0000256" key="2">
    <source>
        <dbReference type="SAM" id="Phobius"/>
    </source>
</evidence>
<dbReference type="EMBL" id="AP007255">
    <property type="protein sequence ID" value="BAE52211.1"/>
    <property type="molecule type" value="Genomic_DNA"/>
</dbReference>
<feature type="domain" description="AsmA" evidence="3">
    <location>
        <begin position="329"/>
        <end position="578"/>
    </location>
</feature>
<reference evidence="4 5" key="1">
    <citation type="journal article" date="2005" name="DNA Res.">
        <title>Complete genome sequence of the facultative anaerobic magnetotactic bacterium Magnetospirillum sp. strain AMB-1.</title>
        <authorList>
            <person name="Matsunaga T."/>
            <person name="Okamura Y."/>
            <person name="Fukuda Y."/>
            <person name="Wahyudi A.T."/>
            <person name="Murase Y."/>
            <person name="Takeyama H."/>
        </authorList>
    </citation>
    <scope>NUCLEOTIDE SEQUENCE [LARGE SCALE GENOMIC DNA]</scope>
    <source>
        <strain evidence="5">ATCC 700264 / AMB-1</strain>
    </source>
</reference>
<dbReference type="PANTHER" id="PTHR30441:SF4">
    <property type="entry name" value="PROTEIN ASMA"/>
    <property type="match status" value="1"/>
</dbReference>
<keyword evidence="5" id="KW-1185">Reference proteome</keyword>
<evidence type="ECO:0000259" key="3">
    <source>
        <dbReference type="Pfam" id="PF05170"/>
    </source>
</evidence>
<feature type="region of interest" description="Disordered" evidence="1">
    <location>
        <begin position="143"/>
        <end position="170"/>
    </location>
</feature>
<organism evidence="4 5">
    <name type="scientific">Paramagnetospirillum magneticum (strain ATCC 700264 / AMB-1)</name>
    <name type="common">Magnetospirillum magneticum</name>
    <dbReference type="NCBI Taxonomy" id="342108"/>
    <lineage>
        <taxon>Bacteria</taxon>
        <taxon>Pseudomonadati</taxon>
        <taxon>Pseudomonadota</taxon>
        <taxon>Alphaproteobacteria</taxon>
        <taxon>Rhodospirillales</taxon>
        <taxon>Magnetospirillaceae</taxon>
        <taxon>Paramagnetospirillum</taxon>
    </lineage>
</organism>
<protein>
    <submittedName>
        <fullName evidence="4">Uncharacterized protein involved in outer membrane biogenesis</fullName>
    </submittedName>
</protein>
<dbReference type="PANTHER" id="PTHR30441">
    <property type="entry name" value="DUF748 DOMAIN-CONTAINING PROTEIN"/>
    <property type="match status" value="1"/>
</dbReference>
<keyword evidence="2" id="KW-0812">Transmembrane</keyword>
<evidence type="ECO:0000313" key="5">
    <source>
        <dbReference type="Proteomes" id="UP000007058"/>
    </source>
</evidence>
<feature type="region of interest" description="Disordered" evidence="1">
    <location>
        <begin position="364"/>
        <end position="401"/>
    </location>
</feature>
<feature type="compositionally biased region" description="Low complexity" evidence="1">
    <location>
        <begin position="146"/>
        <end position="157"/>
    </location>
</feature>
<dbReference type="GO" id="GO:0005886">
    <property type="term" value="C:plasma membrane"/>
    <property type="evidence" value="ECO:0007669"/>
    <property type="project" value="TreeGrafter"/>
</dbReference>
<feature type="compositionally biased region" description="Low complexity" evidence="1">
    <location>
        <begin position="371"/>
        <end position="392"/>
    </location>
</feature>
<feature type="transmembrane region" description="Helical" evidence="2">
    <location>
        <begin position="22"/>
        <end position="44"/>
    </location>
</feature>
<dbReference type="Pfam" id="PF05170">
    <property type="entry name" value="AsmA"/>
    <property type="match status" value="2"/>
</dbReference>
<feature type="region of interest" description="Disordered" evidence="1">
    <location>
        <begin position="664"/>
        <end position="686"/>
    </location>
</feature>
<dbReference type="InterPro" id="IPR052894">
    <property type="entry name" value="AsmA-related"/>
</dbReference>
<sequence>MAHWNGGVGLPFGHRGMRMKKVLIAVGVVVILIIGALVALPALIPAERIQSEIVAGVKSATGRDLSIQGKLSVSAFPSLSVQVGNVALANPPGFTTKDLIRLGAVDVRLKLMPLLGGKVEVDSFVLVDPVIVLETDRQGKGNWVFDSPTAPAPAAAKPADKPADKAASAASTGGLNDIRLGDVRITNGKLIQIDGKTGAKQEVSDINLQVALKSLTDPLSAKGSLVWNAKKIELALGVTSLKALMDGQSSALEVSVASEPVKLGLKGNAKGGAAPGVDGTLELTVPSIRNLAAWAGSPITMAGNGLGPLSINGKLAAGPGQVAFTQAAIAIDAIKAKGDVTVNTSGAKPAIKGRLDVDMLDLNPYLPPEGAPSKGGDGKAAAGSGGAPPAKAQQGWSDDPIDASGLKAADVDFALTCGGILVKKIKVGKSAVKLALHNGKLAADLTELALYQGSGKGRVALDGSQPGVGLDASFQLKGLQAEPFLADAADTDRLSGTGNFDVTVAGQGKTQRQIVSSLNGKGALAFLNGAIKGINLAAMARNVTSAFTGGAKSTEKTDFAELGGTFTIVKGILTNNDLALKSPLLRVEGKGTVDLPQRSVNYRVDPKVVASLEGQGGGNAAGIVVPILVSGPWDNLSYRPDLEALLKQNVQNVGKAVEGLIPGVGGGKSSGSAPTDGLNPMKLFGR</sequence>
<dbReference type="InterPro" id="IPR007844">
    <property type="entry name" value="AsmA"/>
</dbReference>
<gene>
    <name evidence="4" type="ordered locus">amb3407</name>
</gene>
<proteinExistence type="predicted"/>
<keyword evidence="2" id="KW-0472">Membrane</keyword>
<keyword evidence="2" id="KW-1133">Transmembrane helix</keyword>